<dbReference type="Proteomes" id="UP000188318">
    <property type="component" value="Unassembled WGS sequence"/>
</dbReference>
<dbReference type="AlphaFoldDB" id="A0A1R3RLX1"/>
<evidence type="ECO:0000256" key="1">
    <source>
        <dbReference type="SAM" id="MobiDB-lite"/>
    </source>
</evidence>
<name>A0A1R3RLX1_ASPC5</name>
<gene>
    <name evidence="2" type="ORF">ASPCADRAFT_130951</name>
</gene>
<proteinExistence type="predicted"/>
<reference evidence="3" key="1">
    <citation type="journal article" date="2017" name="Genome Biol.">
        <title>Comparative genomics reveals high biological diversity and specific adaptations in the industrially and medically important fungal genus Aspergillus.</title>
        <authorList>
            <person name="de Vries R.P."/>
            <person name="Riley R."/>
            <person name="Wiebenga A."/>
            <person name="Aguilar-Osorio G."/>
            <person name="Amillis S."/>
            <person name="Uchima C.A."/>
            <person name="Anderluh G."/>
            <person name="Asadollahi M."/>
            <person name="Askin M."/>
            <person name="Barry K."/>
            <person name="Battaglia E."/>
            <person name="Bayram O."/>
            <person name="Benocci T."/>
            <person name="Braus-Stromeyer S.A."/>
            <person name="Caldana C."/>
            <person name="Canovas D."/>
            <person name="Cerqueira G.C."/>
            <person name="Chen F."/>
            <person name="Chen W."/>
            <person name="Choi C."/>
            <person name="Clum A."/>
            <person name="Dos Santos R.A."/>
            <person name="Damasio A.R."/>
            <person name="Diallinas G."/>
            <person name="Emri T."/>
            <person name="Fekete E."/>
            <person name="Flipphi M."/>
            <person name="Freyberg S."/>
            <person name="Gallo A."/>
            <person name="Gournas C."/>
            <person name="Habgood R."/>
            <person name="Hainaut M."/>
            <person name="Harispe M.L."/>
            <person name="Henrissat B."/>
            <person name="Hilden K.S."/>
            <person name="Hope R."/>
            <person name="Hossain A."/>
            <person name="Karabika E."/>
            <person name="Karaffa L."/>
            <person name="Karanyi Z."/>
            <person name="Krasevec N."/>
            <person name="Kuo A."/>
            <person name="Kusch H."/>
            <person name="LaButti K."/>
            <person name="Lagendijk E.L."/>
            <person name="Lapidus A."/>
            <person name="Levasseur A."/>
            <person name="Lindquist E."/>
            <person name="Lipzen A."/>
            <person name="Logrieco A.F."/>
            <person name="MacCabe A."/>
            <person name="Maekelae M.R."/>
            <person name="Malavazi I."/>
            <person name="Melin P."/>
            <person name="Meyer V."/>
            <person name="Mielnichuk N."/>
            <person name="Miskei M."/>
            <person name="Molnar A.P."/>
            <person name="Mule G."/>
            <person name="Ngan C.Y."/>
            <person name="Orejas M."/>
            <person name="Orosz E."/>
            <person name="Ouedraogo J.P."/>
            <person name="Overkamp K.M."/>
            <person name="Park H.-S."/>
            <person name="Perrone G."/>
            <person name="Piumi F."/>
            <person name="Punt P.J."/>
            <person name="Ram A.F."/>
            <person name="Ramon A."/>
            <person name="Rauscher S."/>
            <person name="Record E."/>
            <person name="Riano-Pachon D.M."/>
            <person name="Robert V."/>
            <person name="Roehrig J."/>
            <person name="Ruller R."/>
            <person name="Salamov A."/>
            <person name="Salih N.S."/>
            <person name="Samson R.A."/>
            <person name="Sandor E."/>
            <person name="Sanguinetti M."/>
            <person name="Schuetze T."/>
            <person name="Sepcic K."/>
            <person name="Shelest E."/>
            <person name="Sherlock G."/>
            <person name="Sophianopoulou V."/>
            <person name="Squina F.M."/>
            <person name="Sun H."/>
            <person name="Susca A."/>
            <person name="Todd R.B."/>
            <person name="Tsang A."/>
            <person name="Unkles S.E."/>
            <person name="van de Wiele N."/>
            <person name="van Rossen-Uffink D."/>
            <person name="Oliveira J.V."/>
            <person name="Vesth T.C."/>
            <person name="Visser J."/>
            <person name="Yu J.-H."/>
            <person name="Zhou M."/>
            <person name="Andersen M.R."/>
            <person name="Archer D.B."/>
            <person name="Baker S.E."/>
            <person name="Benoit I."/>
            <person name="Brakhage A.A."/>
            <person name="Braus G.H."/>
            <person name="Fischer R."/>
            <person name="Frisvad J.C."/>
            <person name="Goldman G.H."/>
            <person name="Houbraken J."/>
            <person name="Oakley B."/>
            <person name="Pocsi I."/>
            <person name="Scazzocchio C."/>
            <person name="Seiboth B."/>
            <person name="vanKuyk P.A."/>
            <person name="Wortman J."/>
            <person name="Dyer P.S."/>
            <person name="Grigoriev I.V."/>
        </authorList>
    </citation>
    <scope>NUCLEOTIDE SEQUENCE [LARGE SCALE GENOMIC DNA]</scope>
    <source>
        <strain evidence="3">ITEM 5010</strain>
    </source>
</reference>
<organism evidence="2 3">
    <name type="scientific">Aspergillus carbonarius (strain ITEM 5010)</name>
    <dbReference type="NCBI Taxonomy" id="602072"/>
    <lineage>
        <taxon>Eukaryota</taxon>
        <taxon>Fungi</taxon>
        <taxon>Dikarya</taxon>
        <taxon>Ascomycota</taxon>
        <taxon>Pezizomycotina</taxon>
        <taxon>Eurotiomycetes</taxon>
        <taxon>Eurotiomycetidae</taxon>
        <taxon>Eurotiales</taxon>
        <taxon>Aspergillaceae</taxon>
        <taxon>Aspergillus</taxon>
        <taxon>Aspergillus subgen. Circumdati</taxon>
    </lineage>
</organism>
<accession>A0A1R3RLX1</accession>
<sequence>MTPADFSSLVPAKKRKRSTEYVPSSPKPPALALMWSQPLPDKPALIPTPTGTLPDVPDLGSAAGAAVEAIDGLQCTDAEPDMFSTEIPDVTIVEITPGPGLSSRTSWIQLLPGLSEKPCPLPELLLQPVPPFLDVRTPKLQVGMTMSLDGKWLQGKAYYYDFDAAYARLDFTGRFFRLTDAQGTSIKPRCVHFCPPFGNGIIMDRGAILIVVREMMQRYSQEIQSMWARFTSEMEDWRNRRRDIEFKALKDNASYELNRIQQIYNLEVAKANRGEFDPFFIGYAPDGSTQMHAHQHRLRIKSRIASASEIYPKRLNDVGETLNKLHAYLARPPSILPRPTTTPLEP</sequence>
<keyword evidence="3" id="KW-1185">Reference proteome</keyword>
<evidence type="ECO:0000313" key="2">
    <source>
        <dbReference type="EMBL" id="OOF95475.1"/>
    </source>
</evidence>
<dbReference type="VEuPathDB" id="FungiDB:ASPCADRAFT_130951"/>
<evidence type="ECO:0000313" key="3">
    <source>
        <dbReference type="Proteomes" id="UP000188318"/>
    </source>
</evidence>
<feature type="region of interest" description="Disordered" evidence="1">
    <location>
        <begin position="1"/>
        <end position="30"/>
    </location>
</feature>
<protein>
    <submittedName>
        <fullName evidence="2">Uncharacterized protein</fullName>
    </submittedName>
</protein>
<dbReference type="EMBL" id="KV907500">
    <property type="protein sequence ID" value="OOF95475.1"/>
    <property type="molecule type" value="Genomic_DNA"/>
</dbReference>
<dbReference type="OrthoDB" id="4499193at2759"/>